<accession>B8HQ40</accession>
<name>B8HQ40_CYAP4</name>
<evidence type="ECO:0008006" key="2">
    <source>
        <dbReference type="Google" id="ProtNLM"/>
    </source>
</evidence>
<protein>
    <recommendedName>
        <fullName evidence="2">ACP S-malonyltransferase</fullName>
    </recommendedName>
</protein>
<reference evidence="1" key="1">
    <citation type="submission" date="2009-01" db="EMBL/GenBank/DDBJ databases">
        <title>Complete sequence of chromosome Cyanothece sp. PCC 7425.</title>
        <authorList>
            <consortium name="US DOE Joint Genome Institute"/>
            <person name="Lucas S."/>
            <person name="Copeland A."/>
            <person name="Lapidus A."/>
            <person name="Glavina del Rio T."/>
            <person name="Dalin E."/>
            <person name="Tice H."/>
            <person name="Bruce D."/>
            <person name="Goodwin L."/>
            <person name="Pitluck S."/>
            <person name="Sims D."/>
            <person name="Meineke L."/>
            <person name="Brettin T."/>
            <person name="Detter J.C."/>
            <person name="Han C."/>
            <person name="Larimer F."/>
            <person name="Land M."/>
            <person name="Hauser L."/>
            <person name="Kyrpides N."/>
            <person name="Ovchinnikova G."/>
            <person name="Liberton M."/>
            <person name="Stoeckel J."/>
            <person name="Banerjee A."/>
            <person name="Singh A."/>
            <person name="Page L."/>
            <person name="Sato H."/>
            <person name="Zhao L."/>
            <person name="Sherman L."/>
            <person name="Pakrasi H."/>
            <person name="Richardson P."/>
        </authorList>
    </citation>
    <scope>NUCLEOTIDE SEQUENCE</scope>
    <source>
        <strain evidence="1">PCC 7425</strain>
    </source>
</reference>
<dbReference type="EMBL" id="CP001344">
    <property type="protein sequence ID" value="ACL47437.1"/>
    <property type="molecule type" value="Genomic_DNA"/>
</dbReference>
<dbReference type="OrthoDB" id="426381at2"/>
<sequence length="132" mass="15186">MNFLIDHSLGGHAEILLGNIASQGWLELLPIRFVTFKEMSLSRDSNDRIVWRTAQSNQMILLTANRSMKGEDSLEEVLREENEVDSFPVITIGDADRFLTDRFYRNRCVDSILEIVLDIQTWMGVGRLFIPL</sequence>
<dbReference type="AlphaFoldDB" id="B8HQ40"/>
<organism evidence="1">
    <name type="scientific">Cyanothece sp. (strain PCC 7425 / ATCC 29141)</name>
    <dbReference type="NCBI Taxonomy" id="395961"/>
    <lineage>
        <taxon>Bacteria</taxon>
        <taxon>Bacillati</taxon>
        <taxon>Cyanobacteriota</taxon>
        <taxon>Cyanophyceae</taxon>
        <taxon>Gomontiellales</taxon>
        <taxon>Cyanothecaceae</taxon>
        <taxon>Cyanothece</taxon>
    </lineage>
</organism>
<dbReference type="HOGENOM" id="CLU_153066_0_0_3"/>
<gene>
    <name evidence="1" type="ordered locus">Cyan7425_5144</name>
</gene>
<dbReference type="STRING" id="395961.Cyan7425_5144"/>
<proteinExistence type="predicted"/>
<evidence type="ECO:0000313" key="1">
    <source>
        <dbReference type="EMBL" id="ACL47437.1"/>
    </source>
</evidence>
<dbReference type="KEGG" id="cyn:Cyan7425_5144"/>
<dbReference type="eggNOG" id="ENOG5031ZR3">
    <property type="taxonomic scope" value="Bacteria"/>
</dbReference>